<sequence>MTLFFQFRDNASVYSYNKDFSISNASYDFELPKKATNHVASLYNDTSITLIYSNSSGKYFGAITYDRKTNKIETKKAKKWNFKGASVVGYGNDNNKFYLITAIKNSSIIKIHTLDSNLKQESHTIDLSAFEITGDQRWTYSFHNTLFNLDIKEAPQVIEYNIPNSLETTAADRKIFFSKDFKTIYITNDFFKSKTIVCKISTETFKGELRTIEHDDFSKDKSIIRTSSFIIDNYMCSLYWVRDYVNLKIRDLNSFKVINEFEIKKDEPITFRNSPIIEKNSASKNVRELKTTNQFLRKTIYNQPTLTIFKTDDIYNLTLGYTITEDLNPILIVHFGIVGGFLLQSLINYVDTNSVQFTGLFDANFNHVKGEVIENSYDKIEIFKKTLKRTKNEFLVKNSDTYYFGNYNKDLQTYSVYSFK</sequence>
<evidence type="ECO:0000313" key="1">
    <source>
        <dbReference type="EMBL" id="PSG90178.1"/>
    </source>
</evidence>
<accession>A0A2T1NCL0</accession>
<dbReference type="OrthoDB" id="912496at2"/>
<proteinExistence type="predicted"/>
<dbReference type="Proteomes" id="UP000238426">
    <property type="component" value="Unassembled WGS sequence"/>
</dbReference>
<reference evidence="1 2" key="1">
    <citation type="submission" date="2018-03" db="EMBL/GenBank/DDBJ databases">
        <title>Mesoflavibacter sp. HG37 and Mesoflavibacter sp. HG96 sp.nov., two marine bacteria isolated from seawater of Western Pacific Ocean.</title>
        <authorList>
            <person name="Cheng H."/>
            <person name="Wu Y.-H."/>
            <person name="Guo L.-L."/>
            <person name="Xu X.-W."/>
        </authorList>
    </citation>
    <scope>NUCLEOTIDE SEQUENCE [LARGE SCALE GENOMIC DNA]</scope>
    <source>
        <strain evidence="1 2">KCTC 32269</strain>
    </source>
</reference>
<name>A0A2T1NCL0_9FLAO</name>
<dbReference type="RefSeq" id="WP_106462319.1">
    <property type="nucleotide sequence ID" value="NZ_PXOQ01000007.1"/>
</dbReference>
<keyword evidence="2" id="KW-1185">Reference proteome</keyword>
<gene>
    <name evidence="1" type="ORF">C7H52_02560</name>
</gene>
<protein>
    <submittedName>
        <fullName evidence="1">Uncharacterized protein</fullName>
    </submittedName>
</protein>
<dbReference type="EMBL" id="PXOQ01000007">
    <property type="protein sequence ID" value="PSG90178.1"/>
    <property type="molecule type" value="Genomic_DNA"/>
</dbReference>
<comment type="caution">
    <text evidence="1">The sequence shown here is derived from an EMBL/GenBank/DDBJ whole genome shotgun (WGS) entry which is preliminary data.</text>
</comment>
<evidence type="ECO:0000313" key="2">
    <source>
        <dbReference type="Proteomes" id="UP000238426"/>
    </source>
</evidence>
<dbReference type="AlphaFoldDB" id="A0A2T1NCL0"/>
<organism evidence="1 2">
    <name type="scientific">Aurantibacter aestuarii</name>
    <dbReference type="NCBI Taxonomy" id="1266046"/>
    <lineage>
        <taxon>Bacteria</taxon>
        <taxon>Pseudomonadati</taxon>
        <taxon>Bacteroidota</taxon>
        <taxon>Flavobacteriia</taxon>
        <taxon>Flavobacteriales</taxon>
        <taxon>Flavobacteriaceae</taxon>
        <taxon>Aurantibacter</taxon>
    </lineage>
</organism>